<dbReference type="EMBL" id="BTGU01000098">
    <property type="protein sequence ID" value="GMN60342.1"/>
    <property type="molecule type" value="Genomic_DNA"/>
</dbReference>
<feature type="region of interest" description="Disordered" evidence="1">
    <location>
        <begin position="70"/>
        <end position="137"/>
    </location>
</feature>
<gene>
    <name evidence="2" type="ORF">TIFTF001_029435</name>
</gene>
<proteinExistence type="predicted"/>
<accession>A0AA88DRI0</accession>
<dbReference type="Proteomes" id="UP001187192">
    <property type="component" value="Unassembled WGS sequence"/>
</dbReference>
<reference evidence="2" key="1">
    <citation type="submission" date="2023-07" db="EMBL/GenBank/DDBJ databases">
        <title>draft genome sequence of fig (Ficus carica).</title>
        <authorList>
            <person name="Takahashi T."/>
            <person name="Nishimura K."/>
        </authorList>
    </citation>
    <scope>NUCLEOTIDE SEQUENCE</scope>
</reference>
<evidence type="ECO:0000256" key="1">
    <source>
        <dbReference type="SAM" id="MobiDB-lite"/>
    </source>
</evidence>
<feature type="compositionally biased region" description="Basic and acidic residues" evidence="1">
    <location>
        <begin position="126"/>
        <end position="137"/>
    </location>
</feature>
<name>A0AA88DRI0_FICCA</name>
<dbReference type="AlphaFoldDB" id="A0AA88DRI0"/>
<evidence type="ECO:0000313" key="2">
    <source>
        <dbReference type="EMBL" id="GMN60342.1"/>
    </source>
</evidence>
<sequence>MLPYIPDLGSPELRALQLLTDGLPPEVRTFVQAPMVGMTLENMINDIMEAELIAHMLQANALVDDYRQEPVDDAGIPEPPFHGGPFLPEDPITAIPLQEIPPLEEEADAEGNEEDPIDFMAAPEDQPEHPPENHHRQ</sequence>
<organism evidence="2 3">
    <name type="scientific">Ficus carica</name>
    <name type="common">Common fig</name>
    <dbReference type="NCBI Taxonomy" id="3494"/>
    <lineage>
        <taxon>Eukaryota</taxon>
        <taxon>Viridiplantae</taxon>
        <taxon>Streptophyta</taxon>
        <taxon>Embryophyta</taxon>
        <taxon>Tracheophyta</taxon>
        <taxon>Spermatophyta</taxon>
        <taxon>Magnoliopsida</taxon>
        <taxon>eudicotyledons</taxon>
        <taxon>Gunneridae</taxon>
        <taxon>Pentapetalae</taxon>
        <taxon>rosids</taxon>
        <taxon>fabids</taxon>
        <taxon>Rosales</taxon>
        <taxon>Moraceae</taxon>
        <taxon>Ficeae</taxon>
        <taxon>Ficus</taxon>
    </lineage>
</organism>
<feature type="compositionally biased region" description="Acidic residues" evidence="1">
    <location>
        <begin position="102"/>
        <end position="117"/>
    </location>
</feature>
<keyword evidence="3" id="KW-1185">Reference proteome</keyword>
<protein>
    <submittedName>
        <fullName evidence="2">Uncharacterized protein</fullName>
    </submittedName>
</protein>
<comment type="caution">
    <text evidence="2">The sequence shown here is derived from an EMBL/GenBank/DDBJ whole genome shotgun (WGS) entry which is preliminary data.</text>
</comment>
<evidence type="ECO:0000313" key="3">
    <source>
        <dbReference type="Proteomes" id="UP001187192"/>
    </source>
</evidence>